<dbReference type="InterPro" id="IPR041490">
    <property type="entry name" value="KstR2_TetR_C"/>
</dbReference>
<dbReference type="Pfam" id="PF17932">
    <property type="entry name" value="TetR_C_24"/>
    <property type="match status" value="1"/>
</dbReference>
<dbReference type="STRING" id="863239.GCA_000213935_00136"/>
<organism evidence="2 3">
    <name type="scientific">Corynebacterium nuruki</name>
    <dbReference type="NCBI Taxonomy" id="1032851"/>
    <lineage>
        <taxon>Bacteria</taxon>
        <taxon>Bacillati</taxon>
        <taxon>Actinomycetota</taxon>
        <taxon>Actinomycetes</taxon>
        <taxon>Mycobacteriales</taxon>
        <taxon>Corynebacteriaceae</taxon>
        <taxon>Corynebacterium</taxon>
    </lineage>
</organism>
<reference evidence="2 3" key="1">
    <citation type="journal article" date="2018" name="Nat. Biotechnol.">
        <title>A standardized bacterial taxonomy based on genome phylogeny substantially revises the tree of life.</title>
        <authorList>
            <person name="Parks D.H."/>
            <person name="Chuvochina M."/>
            <person name="Waite D.W."/>
            <person name="Rinke C."/>
            <person name="Skarshewski A."/>
            <person name="Chaumeil P.A."/>
            <person name="Hugenholtz P."/>
        </authorList>
    </citation>
    <scope>NUCLEOTIDE SEQUENCE [LARGE SCALE GENOMIC DNA]</scope>
    <source>
        <strain evidence="2">UBA11247</strain>
    </source>
</reference>
<comment type="caution">
    <text evidence="2">The sequence shown here is derived from an EMBL/GenBank/DDBJ whole genome shotgun (WGS) entry which is preliminary data.</text>
</comment>
<gene>
    <name evidence="2" type="ORF">DIW82_05770</name>
</gene>
<evidence type="ECO:0000313" key="3">
    <source>
        <dbReference type="Proteomes" id="UP000261739"/>
    </source>
</evidence>
<accession>A0A3D4T0M4</accession>
<dbReference type="AlphaFoldDB" id="A0A3D4T0M4"/>
<name>A0A3D4T0M4_9CORY</name>
<dbReference type="EMBL" id="DQID01000156">
    <property type="protein sequence ID" value="HCT14300.1"/>
    <property type="molecule type" value="Genomic_DNA"/>
</dbReference>
<protein>
    <submittedName>
        <fullName evidence="2">TetR/AcrR family transcriptional regulator</fullName>
    </submittedName>
</protein>
<dbReference type="InterPro" id="IPR009057">
    <property type="entry name" value="Homeodomain-like_sf"/>
</dbReference>
<sequence>MLRAAADLVADGGFTAASPRNIAGLTGLATGAVHAEVGSTGQLQAELYRHLAARELAAVQEATADPTAAADRLTAAVDVFTRRALAGRHTSQALLFEPVSARVDHERLTFRRRYHALVSTIVSDGLHTGELPAQYAGITARAVIGAVTESLLAQHSPAAPEVTDDELVDQVARFCLRAVGA</sequence>
<dbReference type="InterPro" id="IPR036271">
    <property type="entry name" value="Tet_transcr_reg_TetR-rel_C_sf"/>
</dbReference>
<proteinExistence type="predicted"/>
<feature type="domain" description="HTH-type transcriptional repressor KstR2 C-terminal" evidence="1">
    <location>
        <begin position="68"/>
        <end position="150"/>
    </location>
</feature>
<dbReference type="SUPFAM" id="SSF46689">
    <property type="entry name" value="Homeodomain-like"/>
    <property type="match status" value="1"/>
</dbReference>
<evidence type="ECO:0000313" key="2">
    <source>
        <dbReference type="EMBL" id="HCT14300.1"/>
    </source>
</evidence>
<dbReference type="SUPFAM" id="SSF48498">
    <property type="entry name" value="Tetracyclin repressor-like, C-terminal domain"/>
    <property type="match status" value="1"/>
</dbReference>
<evidence type="ECO:0000259" key="1">
    <source>
        <dbReference type="Pfam" id="PF17932"/>
    </source>
</evidence>
<dbReference type="Proteomes" id="UP000261739">
    <property type="component" value="Unassembled WGS sequence"/>
</dbReference>
<dbReference type="Gene3D" id="1.10.357.10">
    <property type="entry name" value="Tetracycline Repressor, domain 2"/>
    <property type="match status" value="1"/>
</dbReference>